<evidence type="ECO:0000259" key="2">
    <source>
        <dbReference type="Pfam" id="PF01074"/>
    </source>
</evidence>
<dbReference type="Gene3D" id="3.20.110.10">
    <property type="entry name" value="Glycoside hydrolase 38, N terminal domain"/>
    <property type="match status" value="1"/>
</dbReference>
<dbReference type="InterPro" id="IPR000602">
    <property type="entry name" value="Glyco_hydro_38_N"/>
</dbReference>
<dbReference type="EMBL" id="JAXCGZ010015585">
    <property type="protein sequence ID" value="KAK7070038.1"/>
    <property type="molecule type" value="Genomic_DNA"/>
</dbReference>
<dbReference type="PANTHER" id="PTHR11607:SF3">
    <property type="entry name" value="LYSOSOMAL ALPHA-MANNOSIDASE"/>
    <property type="match status" value="1"/>
</dbReference>
<dbReference type="InterPro" id="IPR050843">
    <property type="entry name" value="Glycosyl_Hydrlase_38"/>
</dbReference>
<dbReference type="EC" id="3.2.1.24" evidence="3"/>
<sequence>MMGTAIFLTLFACLPVILALNPQCNPGKEGMLNVHLVCHTHDDVGWLKTVDQYYYGAQNDIQRAGVQYILDSVVRALLEDMTKKFIYVESAFFFRWWDEQDEDMQNNVKMLVDEGRLEFINGGWCMNDEGGAHYNAMIDQMTLGLMKINSTFGENSRPTIGWQIDPFGHSREQASLFAQMGMEGLFFGRLDHDDKDTRWANKTLEMIWEGSANLGKLSASTPKSHGDQMCHIKRCMHKDGQTGFI</sequence>
<name>A0AAN8WX05_HALRR</name>
<feature type="signal peptide" evidence="1">
    <location>
        <begin position="1"/>
        <end position="19"/>
    </location>
</feature>
<reference evidence="3 4" key="1">
    <citation type="submission" date="2023-11" db="EMBL/GenBank/DDBJ databases">
        <title>Halocaridina rubra genome assembly.</title>
        <authorList>
            <person name="Smith C."/>
        </authorList>
    </citation>
    <scope>NUCLEOTIDE SEQUENCE [LARGE SCALE GENOMIC DNA]</scope>
    <source>
        <strain evidence="3">EP-1</strain>
        <tissue evidence="3">Whole</tissue>
    </source>
</reference>
<dbReference type="InterPro" id="IPR011330">
    <property type="entry name" value="Glyco_hydro/deAcase_b/a-brl"/>
</dbReference>
<keyword evidence="3" id="KW-0326">Glycosidase</keyword>
<evidence type="ECO:0000313" key="4">
    <source>
        <dbReference type="Proteomes" id="UP001381693"/>
    </source>
</evidence>
<keyword evidence="3" id="KW-0378">Hydrolase</keyword>
<protein>
    <submittedName>
        <fullName evidence="3">Lysosomal alpha-mannosidase</fullName>
        <ecNumber evidence="3">3.2.1.24</ecNumber>
    </submittedName>
</protein>
<evidence type="ECO:0000256" key="1">
    <source>
        <dbReference type="SAM" id="SignalP"/>
    </source>
</evidence>
<dbReference type="InterPro" id="IPR027291">
    <property type="entry name" value="Glyco_hydro_38_N_sf"/>
</dbReference>
<dbReference type="GO" id="GO:0004559">
    <property type="term" value="F:alpha-mannosidase activity"/>
    <property type="evidence" value="ECO:0007669"/>
    <property type="project" value="UniProtKB-EC"/>
</dbReference>
<dbReference type="GO" id="GO:0006013">
    <property type="term" value="P:mannose metabolic process"/>
    <property type="evidence" value="ECO:0007669"/>
    <property type="project" value="InterPro"/>
</dbReference>
<accession>A0AAN8WX05</accession>
<evidence type="ECO:0000313" key="3">
    <source>
        <dbReference type="EMBL" id="KAK7070038.1"/>
    </source>
</evidence>
<proteinExistence type="predicted"/>
<keyword evidence="4" id="KW-1185">Reference proteome</keyword>
<comment type="caution">
    <text evidence="3">The sequence shown here is derived from an EMBL/GenBank/DDBJ whole genome shotgun (WGS) entry which is preliminary data.</text>
</comment>
<dbReference type="Pfam" id="PF01074">
    <property type="entry name" value="Glyco_hydro_38N"/>
    <property type="match status" value="1"/>
</dbReference>
<feature type="domain" description="Glycoside hydrolase family 38 N-terminal" evidence="2">
    <location>
        <begin position="33"/>
        <end position="218"/>
    </location>
</feature>
<feature type="chain" id="PRO_5042971142" evidence="1">
    <location>
        <begin position="20"/>
        <end position="245"/>
    </location>
</feature>
<dbReference type="AlphaFoldDB" id="A0AAN8WX05"/>
<keyword evidence="1" id="KW-0732">Signal</keyword>
<gene>
    <name evidence="3" type="primary">MAN2B1_1</name>
    <name evidence="3" type="ORF">SK128_021306</name>
</gene>
<organism evidence="3 4">
    <name type="scientific">Halocaridina rubra</name>
    <name type="common">Hawaiian red shrimp</name>
    <dbReference type="NCBI Taxonomy" id="373956"/>
    <lineage>
        <taxon>Eukaryota</taxon>
        <taxon>Metazoa</taxon>
        <taxon>Ecdysozoa</taxon>
        <taxon>Arthropoda</taxon>
        <taxon>Crustacea</taxon>
        <taxon>Multicrustacea</taxon>
        <taxon>Malacostraca</taxon>
        <taxon>Eumalacostraca</taxon>
        <taxon>Eucarida</taxon>
        <taxon>Decapoda</taxon>
        <taxon>Pleocyemata</taxon>
        <taxon>Caridea</taxon>
        <taxon>Atyoidea</taxon>
        <taxon>Atyidae</taxon>
        <taxon>Halocaridina</taxon>
    </lineage>
</organism>
<dbReference type="SUPFAM" id="SSF88713">
    <property type="entry name" value="Glycoside hydrolase/deacetylase"/>
    <property type="match status" value="1"/>
</dbReference>
<dbReference type="GO" id="GO:0005764">
    <property type="term" value="C:lysosome"/>
    <property type="evidence" value="ECO:0007669"/>
    <property type="project" value="TreeGrafter"/>
</dbReference>
<dbReference type="FunFam" id="3.20.110.10:FF:000011">
    <property type="entry name" value="Lysosomal alpha-mannosidase, putative"/>
    <property type="match status" value="1"/>
</dbReference>
<dbReference type="PANTHER" id="PTHR11607">
    <property type="entry name" value="ALPHA-MANNOSIDASE"/>
    <property type="match status" value="1"/>
</dbReference>
<dbReference type="Proteomes" id="UP001381693">
    <property type="component" value="Unassembled WGS sequence"/>
</dbReference>